<keyword evidence="4" id="KW-1185">Reference proteome</keyword>
<dbReference type="Pfam" id="PF00144">
    <property type="entry name" value="Beta-lactamase"/>
    <property type="match status" value="1"/>
</dbReference>
<feature type="signal peptide" evidence="1">
    <location>
        <begin position="1"/>
        <end position="24"/>
    </location>
</feature>
<feature type="domain" description="Beta-lactamase-related" evidence="2">
    <location>
        <begin position="38"/>
        <end position="349"/>
    </location>
</feature>
<proteinExistence type="predicted"/>
<feature type="chain" id="PRO_5020565041" evidence="1">
    <location>
        <begin position="25"/>
        <end position="373"/>
    </location>
</feature>
<keyword evidence="3" id="KW-0378">Hydrolase</keyword>
<keyword evidence="1" id="KW-0732">Signal</keyword>
<evidence type="ECO:0000259" key="2">
    <source>
        <dbReference type="Pfam" id="PF00144"/>
    </source>
</evidence>
<evidence type="ECO:0000313" key="4">
    <source>
        <dbReference type="Proteomes" id="UP000292003"/>
    </source>
</evidence>
<sequence>MVRTRIVAAIALTASLLTAAPAVATGRPVQPHLDALTAAGISGVLTEVDIGGHRYAARSGVATRGSDRPVPYGSHFRIASVTKTFVAVVVLQLVAEGRLALSDTVEQHLPGLVAGNGNDGSRISVRQLLQHTSGLYDYSHDLPLNTEREFMAHRFDSYTDHQLVTMAMKHRPEFEPGTSWNYSNTNYVLAGLLIQKLTGHSWQHAVSERILRPLRMHDTFDPGYWPGLPRPHATGYTVFPGGEPVDTTRMLPRWSSAAGSMISTTGDVLTFWKALLGGRLLPQAQLTEMRTTVLAVTWQETDPGAEYGLGIGSDPLPCGGKRWGHGGDIHGFATEAAFAEDGGKGVVLSQSTQIIGNTEVREKAKAVLEHVLC</sequence>
<dbReference type="OrthoDB" id="503788at2"/>
<dbReference type="InterPro" id="IPR050491">
    <property type="entry name" value="AmpC-like"/>
</dbReference>
<evidence type="ECO:0000256" key="1">
    <source>
        <dbReference type="SAM" id="SignalP"/>
    </source>
</evidence>
<name>A0A4Q7J2J6_9PSEU</name>
<dbReference type="EMBL" id="SFCC01000015">
    <property type="protein sequence ID" value="RZQ60812.1"/>
    <property type="molecule type" value="Genomic_DNA"/>
</dbReference>
<dbReference type="AlphaFoldDB" id="A0A4Q7J2J6"/>
<dbReference type="RefSeq" id="WP_130478385.1">
    <property type="nucleotide sequence ID" value="NZ_SFCC01000015.1"/>
</dbReference>
<gene>
    <name evidence="3" type="ORF">EWH70_27295</name>
</gene>
<dbReference type="SUPFAM" id="SSF56601">
    <property type="entry name" value="beta-lactamase/transpeptidase-like"/>
    <property type="match status" value="1"/>
</dbReference>
<dbReference type="InterPro" id="IPR012338">
    <property type="entry name" value="Beta-lactam/transpept-like"/>
</dbReference>
<dbReference type="PANTHER" id="PTHR46825">
    <property type="entry name" value="D-ALANYL-D-ALANINE-CARBOXYPEPTIDASE/ENDOPEPTIDASE AMPH"/>
    <property type="match status" value="1"/>
</dbReference>
<organism evidence="3 4">
    <name type="scientific">Amycolatopsis suaedae</name>
    <dbReference type="NCBI Taxonomy" id="2510978"/>
    <lineage>
        <taxon>Bacteria</taxon>
        <taxon>Bacillati</taxon>
        <taxon>Actinomycetota</taxon>
        <taxon>Actinomycetes</taxon>
        <taxon>Pseudonocardiales</taxon>
        <taxon>Pseudonocardiaceae</taxon>
        <taxon>Amycolatopsis</taxon>
    </lineage>
</organism>
<accession>A0A4Q7J2J6</accession>
<dbReference type="Proteomes" id="UP000292003">
    <property type="component" value="Unassembled WGS sequence"/>
</dbReference>
<dbReference type="GO" id="GO:0016787">
    <property type="term" value="F:hydrolase activity"/>
    <property type="evidence" value="ECO:0007669"/>
    <property type="project" value="UniProtKB-KW"/>
</dbReference>
<dbReference type="InterPro" id="IPR001466">
    <property type="entry name" value="Beta-lactam-related"/>
</dbReference>
<protein>
    <submittedName>
        <fullName evidence="3">Class A beta-lactamase-related serine hydrolase</fullName>
    </submittedName>
</protein>
<evidence type="ECO:0000313" key="3">
    <source>
        <dbReference type="EMBL" id="RZQ60812.1"/>
    </source>
</evidence>
<reference evidence="3 4" key="1">
    <citation type="submission" date="2019-02" db="EMBL/GenBank/DDBJ databases">
        <title>Draft genome sequence of Amycolatopsis sp. 8-3EHSu isolated from roots of Suaeda maritima.</title>
        <authorList>
            <person name="Duangmal K."/>
            <person name="Chantavorakit T."/>
        </authorList>
    </citation>
    <scope>NUCLEOTIDE SEQUENCE [LARGE SCALE GENOMIC DNA]</scope>
    <source>
        <strain evidence="3 4">8-3EHSu</strain>
    </source>
</reference>
<comment type="caution">
    <text evidence="3">The sequence shown here is derived from an EMBL/GenBank/DDBJ whole genome shotgun (WGS) entry which is preliminary data.</text>
</comment>
<dbReference type="PANTHER" id="PTHR46825:SF7">
    <property type="entry name" value="D-ALANYL-D-ALANINE CARBOXYPEPTIDASE"/>
    <property type="match status" value="1"/>
</dbReference>
<dbReference type="Gene3D" id="3.40.710.10">
    <property type="entry name" value="DD-peptidase/beta-lactamase superfamily"/>
    <property type="match status" value="1"/>
</dbReference>